<dbReference type="Proteomes" id="UP001229421">
    <property type="component" value="Unassembled WGS sequence"/>
</dbReference>
<evidence type="ECO:0000313" key="1">
    <source>
        <dbReference type="EMBL" id="KAK1426732.1"/>
    </source>
</evidence>
<comment type="caution">
    <text evidence="1">The sequence shown here is derived from an EMBL/GenBank/DDBJ whole genome shotgun (WGS) entry which is preliminary data.</text>
</comment>
<keyword evidence="2" id="KW-1185">Reference proteome</keyword>
<proteinExistence type="predicted"/>
<protein>
    <submittedName>
        <fullName evidence="1">Uncharacterized protein</fullName>
    </submittedName>
</protein>
<gene>
    <name evidence="1" type="ORF">QVD17_15411</name>
</gene>
<dbReference type="EMBL" id="JAUHHV010000004">
    <property type="protein sequence ID" value="KAK1426732.1"/>
    <property type="molecule type" value="Genomic_DNA"/>
</dbReference>
<reference evidence="1" key="1">
    <citation type="journal article" date="2023" name="bioRxiv">
        <title>Improved chromosome-level genome assembly for marigold (Tagetes erecta).</title>
        <authorList>
            <person name="Jiang F."/>
            <person name="Yuan L."/>
            <person name="Wang S."/>
            <person name="Wang H."/>
            <person name="Xu D."/>
            <person name="Wang A."/>
            <person name="Fan W."/>
        </authorList>
    </citation>
    <scope>NUCLEOTIDE SEQUENCE</scope>
    <source>
        <strain evidence="1">WSJ</strain>
        <tissue evidence="1">Leaf</tissue>
    </source>
</reference>
<organism evidence="1 2">
    <name type="scientific">Tagetes erecta</name>
    <name type="common">African marigold</name>
    <dbReference type="NCBI Taxonomy" id="13708"/>
    <lineage>
        <taxon>Eukaryota</taxon>
        <taxon>Viridiplantae</taxon>
        <taxon>Streptophyta</taxon>
        <taxon>Embryophyta</taxon>
        <taxon>Tracheophyta</taxon>
        <taxon>Spermatophyta</taxon>
        <taxon>Magnoliopsida</taxon>
        <taxon>eudicotyledons</taxon>
        <taxon>Gunneridae</taxon>
        <taxon>Pentapetalae</taxon>
        <taxon>asterids</taxon>
        <taxon>campanulids</taxon>
        <taxon>Asterales</taxon>
        <taxon>Asteraceae</taxon>
        <taxon>Asteroideae</taxon>
        <taxon>Heliantheae alliance</taxon>
        <taxon>Tageteae</taxon>
        <taxon>Tagetes</taxon>
    </lineage>
</organism>
<name>A0AAD8KUV6_TARER</name>
<sequence>MNTLLVSFSSNLIKPIISTSIQEHKTPIAHKSDLLSVVHKPSPHGQLLIQTRILGTYLHLPTILRNLEVTPDVCDEFEIKVKKYQRGEESLKDKEELFKKSANAAAKAEKVRKIDHLNCCFEYRDSLEYVSFIERQFKRVPRETEFDNIRC</sequence>
<dbReference type="AlphaFoldDB" id="A0AAD8KUV6"/>
<accession>A0AAD8KUV6</accession>
<evidence type="ECO:0000313" key="2">
    <source>
        <dbReference type="Proteomes" id="UP001229421"/>
    </source>
</evidence>